<gene>
    <name evidence="2" type="ORF">Nepgr_006345</name>
</gene>
<accession>A0AAD3S5C4</accession>
<evidence type="ECO:0000256" key="1">
    <source>
        <dbReference type="SAM" id="Phobius"/>
    </source>
</evidence>
<comment type="caution">
    <text evidence="2">The sequence shown here is derived from an EMBL/GenBank/DDBJ whole genome shotgun (WGS) entry which is preliminary data.</text>
</comment>
<dbReference type="Proteomes" id="UP001279734">
    <property type="component" value="Unassembled WGS sequence"/>
</dbReference>
<organism evidence="2 3">
    <name type="scientific">Nepenthes gracilis</name>
    <name type="common">Slender pitcher plant</name>
    <dbReference type="NCBI Taxonomy" id="150966"/>
    <lineage>
        <taxon>Eukaryota</taxon>
        <taxon>Viridiplantae</taxon>
        <taxon>Streptophyta</taxon>
        <taxon>Embryophyta</taxon>
        <taxon>Tracheophyta</taxon>
        <taxon>Spermatophyta</taxon>
        <taxon>Magnoliopsida</taxon>
        <taxon>eudicotyledons</taxon>
        <taxon>Gunneridae</taxon>
        <taxon>Pentapetalae</taxon>
        <taxon>Caryophyllales</taxon>
        <taxon>Nepenthaceae</taxon>
        <taxon>Nepenthes</taxon>
    </lineage>
</organism>
<keyword evidence="3" id="KW-1185">Reference proteome</keyword>
<dbReference type="AlphaFoldDB" id="A0AAD3S5C4"/>
<reference evidence="2" key="1">
    <citation type="submission" date="2023-05" db="EMBL/GenBank/DDBJ databases">
        <title>Nepenthes gracilis genome sequencing.</title>
        <authorList>
            <person name="Fukushima K."/>
        </authorList>
    </citation>
    <scope>NUCLEOTIDE SEQUENCE</scope>
    <source>
        <strain evidence="2">SING2019-196</strain>
    </source>
</reference>
<evidence type="ECO:0000313" key="2">
    <source>
        <dbReference type="EMBL" id="GMH04505.1"/>
    </source>
</evidence>
<evidence type="ECO:0000313" key="3">
    <source>
        <dbReference type="Proteomes" id="UP001279734"/>
    </source>
</evidence>
<sequence length="75" mass="8216">MWLGECHLSDLGRSVVLVCIYFAGFGLCSARMSLLWKAGEIIGSLFSLTASLFEEEYGQEPLEMFYAATVGSLKA</sequence>
<keyword evidence="1" id="KW-0812">Transmembrane</keyword>
<keyword evidence="1" id="KW-0472">Membrane</keyword>
<proteinExistence type="predicted"/>
<name>A0AAD3S5C4_NEPGR</name>
<feature type="transmembrane region" description="Helical" evidence="1">
    <location>
        <begin position="12"/>
        <end position="30"/>
    </location>
</feature>
<dbReference type="EMBL" id="BSYO01000005">
    <property type="protein sequence ID" value="GMH04505.1"/>
    <property type="molecule type" value="Genomic_DNA"/>
</dbReference>
<protein>
    <submittedName>
        <fullName evidence="2">Uncharacterized protein</fullName>
    </submittedName>
</protein>
<keyword evidence="1" id="KW-1133">Transmembrane helix</keyword>